<accession>A0A392V8N6</accession>
<dbReference type="Proteomes" id="UP000265520">
    <property type="component" value="Unassembled WGS sequence"/>
</dbReference>
<name>A0A392V8N6_9FABA</name>
<dbReference type="EMBL" id="LXQA011061530">
    <property type="protein sequence ID" value="MCI83205.1"/>
    <property type="molecule type" value="Genomic_DNA"/>
</dbReference>
<evidence type="ECO:0000313" key="2">
    <source>
        <dbReference type="Proteomes" id="UP000265520"/>
    </source>
</evidence>
<keyword evidence="2" id="KW-1185">Reference proteome</keyword>
<reference evidence="1 2" key="1">
    <citation type="journal article" date="2018" name="Front. Plant Sci.">
        <title>Red Clover (Trifolium pratense) and Zigzag Clover (T. medium) - A Picture of Genomic Similarities and Differences.</title>
        <authorList>
            <person name="Dluhosova J."/>
            <person name="Istvanek J."/>
            <person name="Nedelnik J."/>
            <person name="Repkova J."/>
        </authorList>
    </citation>
    <scope>NUCLEOTIDE SEQUENCE [LARGE SCALE GENOMIC DNA]</scope>
    <source>
        <strain evidence="2">cv. 10/8</strain>
        <tissue evidence="1">Leaf</tissue>
    </source>
</reference>
<sequence length="19" mass="1902">KAASGAVRLASGAMQEKKV</sequence>
<comment type="caution">
    <text evidence="1">The sequence shown here is derived from an EMBL/GenBank/DDBJ whole genome shotgun (WGS) entry which is preliminary data.</text>
</comment>
<dbReference type="AlphaFoldDB" id="A0A392V8N6"/>
<feature type="non-terminal residue" evidence="1">
    <location>
        <position position="1"/>
    </location>
</feature>
<proteinExistence type="predicted"/>
<organism evidence="1 2">
    <name type="scientific">Trifolium medium</name>
    <dbReference type="NCBI Taxonomy" id="97028"/>
    <lineage>
        <taxon>Eukaryota</taxon>
        <taxon>Viridiplantae</taxon>
        <taxon>Streptophyta</taxon>
        <taxon>Embryophyta</taxon>
        <taxon>Tracheophyta</taxon>
        <taxon>Spermatophyta</taxon>
        <taxon>Magnoliopsida</taxon>
        <taxon>eudicotyledons</taxon>
        <taxon>Gunneridae</taxon>
        <taxon>Pentapetalae</taxon>
        <taxon>rosids</taxon>
        <taxon>fabids</taxon>
        <taxon>Fabales</taxon>
        <taxon>Fabaceae</taxon>
        <taxon>Papilionoideae</taxon>
        <taxon>50 kb inversion clade</taxon>
        <taxon>NPAAA clade</taxon>
        <taxon>Hologalegina</taxon>
        <taxon>IRL clade</taxon>
        <taxon>Trifolieae</taxon>
        <taxon>Trifolium</taxon>
    </lineage>
</organism>
<protein>
    <submittedName>
        <fullName evidence="1">Uncharacterized protein</fullName>
    </submittedName>
</protein>
<evidence type="ECO:0000313" key="1">
    <source>
        <dbReference type="EMBL" id="MCI83205.1"/>
    </source>
</evidence>